<dbReference type="GO" id="GO:0015074">
    <property type="term" value="P:DNA integration"/>
    <property type="evidence" value="ECO:0007669"/>
    <property type="project" value="InterPro"/>
</dbReference>
<organism evidence="2 3">
    <name type="scientific">candidate division WS5 bacterium</name>
    <dbReference type="NCBI Taxonomy" id="2093353"/>
    <lineage>
        <taxon>Bacteria</taxon>
        <taxon>candidate division WS5</taxon>
    </lineage>
</organism>
<accession>A0A419DA35</accession>
<evidence type="ECO:0000259" key="1">
    <source>
        <dbReference type="Pfam" id="PF13683"/>
    </source>
</evidence>
<dbReference type="Gene3D" id="3.30.420.10">
    <property type="entry name" value="Ribonuclease H-like superfamily/Ribonuclease H"/>
    <property type="match status" value="1"/>
</dbReference>
<reference evidence="2 3" key="1">
    <citation type="journal article" date="2017" name="ISME J.">
        <title>Energy and carbon metabolisms in a deep terrestrial subsurface fluid microbial community.</title>
        <authorList>
            <person name="Momper L."/>
            <person name="Jungbluth S.P."/>
            <person name="Lee M.D."/>
            <person name="Amend J.P."/>
        </authorList>
    </citation>
    <scope>NUCLEOTIDE SEQUENCE [LARGE SCALE GENOMIC DNA]</scope>
    <source>
        <strain evidence="2">SURF_29</strain>
    </source>
</reference>
<comment type="caution">
    <text evidence="2">The sequence shown here is derived from an EMBL/GenBank/DDBJ whole genome shotgun (WGS) entry which is preliminary data.</text>
</comment>
<name>A0A419DA35_9BACT</name>
<dbReference type="PANTHER" id="PTHR47515">
    <property type="entry name" value="LOW CALCIUM RESPONSE LOCUS PROTEIN T"/>
    <property type="match status" value="1"/>
</dbReference>
<dbReference type="EMBL" id="QZJW01000056">
    <property type="protein sequence ID" value="RJO59922.1"/>
    <property type="molecule type" value="Genomic_DNA"/>
</dbReference>
<dbReference type="GO" id="GO:0003676">
    <property type="term" value="F:nucleic acid binding"/>
    <property type="evidence" value="ECO:0007669"/>
    <property type="project" value="InterPro"/>
</dbReference>
<dbReference type="InterPro" id="IPR036397">
    <property type="entry name" value="RNaseH_sf"/>
</dbReference>
<evidence type="ECO:0000313" key="2">
    <source>
        <dbReference type="EMBL" id="RJO59922.1"/>
    </source>
</evidence>
<feature type="domain" description="Integrase catalytic" evidence="1">
    <location>
        <begin position="25"/>
        <end position="61"/>
    </location>
</feature>
<dbReference type="AlphaFoldDB" id="A0A419DA35"/>
<proteinExistence type="predicted"/>
<dbReference type="SUPFAM" id="SSF53098">
    <property type="entry name" value="Ribonuclease H-like"/>
    <property type="match status" value="1"/>
</dbReference>
<dbReference type="InterPro" id="IPR012337">
    <property type="entry name" value="RNaseH-like_sf"/>
</dbReference>
<evidence type="ECO:0000313" key="3">
    <source>
        <dbReference type="Proteomes" id="UP000285655"/>
    </source>
</evidence>
<dbReference type="InterPro" id="IPR001584">
    <property type="entry name" value="Integrase_cat-core"/>
</dbReference>
<sequence length="90" mass="10803">MENIVLENGPEFISNAMDEWAYSREVKLHFIRASKPVDNAFMESFNMRFRDECLNLNWFRSNETRPHSPLDFRIPKEFAQKEAEDFTEKL</sequence>
<dbReference type="PANTHER" id="PTHR47515:SF1">
    <property type="entry name" value="BLR2054 PROTEIN"/>
    <property type="match status" value="1"/>
</dbReference>
<dbReference type="Pfam" id="PF13683">
    <property type="entry name" value="rve_3"/>
    <property type="match status" value="1"/>
</dbReference>
<protein>
    <submittedName>
        <fullName evidence="2">Transposase</fullName>
    </submittedName>
</protein>
<gene>
    <name evidence="2" type="ORF">C4544_07265</name>
</gene>
<dbReference type="Proteomes" id="UP000285655">
    <property type="component" value="Unassembled WGS sequence"/>
</dbReference>